<name>A0A7H8R9Y5_TALRU</name>
<reference evidence="3" key="1">
    <citation type="submission" date="2020-06" db="EMBL/GenBank/DDBJ databases">
        <title>A chromosome-scale genome assembly of Talaromyces rugulosus W13939.</title>
        <authorList>
            <person name="Wang B."/>
            <person name="Guo L."/>
            <person name="Ye K."/>
            <person name="Wang L."/>
        </authorList>
    </citation>
    <scope>NUCLEOTIDE SEQUENCE [LARGE SCALE GENOMIC DNA]</scope>
    <source>
        <strain evidence="3">W13939</strain>
    </source>
</reference>
<dbReference type="KEGG" id="trg:TRUGW13939_09933"/>
<evidence type="ECO:0000256" key="1">
    <source>
        <dbReference type="SAM" id="SignalP"/>
    </source>
</evidence>
<dbReference type="RefSeq" id="XP_035348942.1">
    <property type="nucleotide sequence ID" value="XM_035493049.1"/>
</dbReference>
<keyword evidence="3" id="KW-1185">Reference proteome</keyword>
<organism evidence="2 3">
    <name type="scientific">Talaromyces rugulosus</name>
    <name type="common">Penicillium rugulosum</name>
    <dbReference type="NCBI Taxonomy" id="121627"/>
    <lineage>
        <taxon>Eukaryota</taxon>
        <taxon>Fungi</taxon>
        <taxon>Dikarya</taxon>
        <taxon>Ascomycota</taxon>
        <taxon>Pezizomycotina</taxon>
        <taxon>Eurotiomycetes</taxon>
        <taxon>Eurotiomycetidae</taxon>
        <taxon>Eurotiales</taxon>
        <taxon>Trichocomaceae</taxon>
        <taxon>Talaromyces</taxon>
        <taxon>Talaromyces sect. Islandici</taxon>
    </lineage>
</organism>
<accession>A0A7H8R9Y5</accession>
<feature type="signal peptide" evidence="1">
    <location>
        <begin position="1"/>
        <end position="20"/>
    </location>
</feature>
<dbReference type="EMBL" id="CP055902">
    <property type="protein sequence ID" value="QKX62768.1"/>
    <property type="molecule type" value="Genomic_DNA"/>
</dbReference>
<evidence type="ECO:0000313" key="2">
    <source>
        <dbReference type="EMBL" id="QKX62768.1"/>
    </source>
</evidence>
<dbReference type="GeneID" id="55997414"/>
<proteinExistence type="predicted"/>
<dbReference type="Proteomes" id="UP000509510">
    <property type="component" value="Chromosome V"/>
</dbReference>
<evidence type="ECO:0000313" key="3">
    <source>
        <dbReference type="Proteomes" id="UP000509510"/>
    </source>
</evidence>
<sequence>MRLNTLTLILFITSITLALAHYGPKDANRIHHIQPRADNDAFPIKDIFPTPPPSISSLVPSGNLNLAACLTTSNAFCLYAAGTIPNCAATLPTQAQSWVSSVGNSVLSSLTAGPVAVMSALVKHFPPLAEVVSDNPVLTGGTCLMTASATVTATATGKMQTPKSTPTATATKTKTASSATATAKNNIAAGAIEAPAAAAGLAGALVVASLGFVAAL</sequence>
<gene>
    <name evidence="2" type="ORF">TRUGW13939_09933</name>
</gene>
<feature type="chain" id="PRO_5028864106" evidence="1">
    <location>
        <begin position="21"/>
        <end position="216"/>
    </location>
</feature>
<keyword evidence="1" id="KW-0732">Signal</keyword>
<dbReference type="AlphaFoldDB" id="A0A7H8R9Y5"/>
<protein>
    <submittedName>
        <fullName evidence="2">Uncharacterized protein</fullName>
    </submittedName>
</protein>